<gene>
    <name evidence="7" type="ORF">BDV25DRAFT_142772</name>
</gene>
<feature type="transmembrane region" description="Helical" evidence="6">
    <location>
        <begin position="375"/>
        <end position="399"/>
    </location>
</feature>
<dbReference type="Gene3D" id="1.20.1250.20">
    <property type="entry name" value="MFS general substrate transporter like domains"/>
    <property type="match status" value="1"/>
</dbReference>
<dbReference type="PANTHER" id="PTHR23501">
    <property type="entry name" value="MAJOR FACILITATOR SUPERFAMILY"/>
    <property type="match status" value="1"/>
</dbReference>
<dbReference type="Pfam" id="PF07690">
    <property type="entry name" value="MFS_1"/>
    <property type="match status" value="2"/>
</dbReference>
<evidence type="ECO:0000256" key="1">
    <source>
        <dbReference type="ARBA" id="ARBA00004141"/>
    </source>
</evidence>
<protein>
    <submittedName>
        <fullName evidence="7">Major facilitator superfamily domain-containing protein</fullName>
    </submittedName>
</protein>
<dbReference type="InterPro" id="IPR011701">
    <property type="entry name" value="MFS"/>
</dbReference>
<feature type="transmembrane region" description="Helical" evidence="6">
    <location>
        <begin position="177"/>
        <end position="195"/>
    </location>
</feature>
<dbReference type="FunFam" id="1.20.1250.20:FF:000196">
    <property type="entry name" value="MFS toxin efflux pump (AflT)"/>
    <property type="match status" value="1"/>
</dbReference>
<feature type="transmembrane region" description="Helical" evidence="6">
    <location>
        <begin position="248"/>
        <end position="267"/>
    </location>
</feature>
<feature type="transmembrane region" description="Helical" evidence="6">
    <location>
        <begin position="487"/>
        <end position="507"/>
    </location>
</feature>
<feature type="transmembrane region" description="Helical" evidence="6">
    <location>
        <begin position="287"/>
        <end position="305"/>
    </location>
</feature>
<name>A0A5N6TM72_ASPAV</name>
<feature type="transmembrane region" description="Helical" evidence="6">
    <location>
        <begin position="216"/>
        <end position="236"/>
    </location>
</feature>
<keyword evidence="2 6" id="KW-0812">Transmembrane</keyword>
<dbReference type="InterPro" id="IPR036259">
    <property type="entry name" value="MFS_trans_sf"/>
</dbReference>
<accession>A0A5N6TM72</accession>
<keyword evidence="4 6" id="KW-0472">Membrane</keyword>
<dbReference type="OrthoDB" id="10021397at2759"/>
<evidence type="ECO:0000256" key="4">
    <source>
        <dbReference type="ARBA" id="ARBA00023136"/>
    </source>
</evidence>
<comment type="subcellular location">
    <subcellularLocation>
        <location evidence="1">Membrane</location>
        <topology evidence="1">Multi-pass membrane protein</topology>
    </subcellularLocation>
</comment>
<dbReference type="SUPFAM" id="SSF103473">
    <property type="entry name" value="MFS general substrate transporter"/>
    <property type="match status" value="1"/>
</dbReference>
<keyword evidence="3 6" id="KW-1133">Transmembrane helix</keyword>
<dbReference type="GO" id="GO:0022857">
    <property type="term" value="F:transmembrane transporter activity"/>
    <property type="evidence" value="ECO:0007669"/>
    <property type="project" value="InterPro"/>
</dbReference>
<evidence type="ECO:0000256" key="5">
    <source>
        <dbReference type="SAM" id="MobiDB-lite"/>
    </source>
</evidence>
<dbReference type="Gene3D" id="1.20.1720.10">
    <property type="entry name" value="Multidrug resistance protein D"/>
    <property type="match status" value="2"/>
</dbReference>
<dbReference type="PANTHER" id="PTHR23501:SF199">
    <property type="entry name" value="MFS EFFLUX TRANSPORTER INPD-RELATED"/>
    <property type="match status" value="1"/>
</dbReference>
<keyword evidence="8" id="KW-1185">Reference proteome</keyword>
<feature type="region of interest" description="Disordered" evidence="5">
    <location>
        <begin position="513"/>
        <end position="537"/>
    </location>
</feature>
<sequence length="565" mass="61004">MSSSQSSLSGSTSEVKPATEDATSPPQDEIPSLWRLIPVTVALCTTLFCVSLDSTVLATAIPQITTYFNSLDDVAWYGSSYLFATCAVQLIFGKLYQFYPSKWVFLVGLLIFEIGSLICGIAPTSNALIVGRTIAGLGLPDSSQDVLSSCQPQYRCDVAGPIMGGAFTDHLTWRWCFYINLPFGGLAVLFILLCLPSNTLSVQSLGWKKQVEQFDLPGTIILAPSIICLVFALQWAGSVWPWSNGRVIALFVVSGVTFIMFLGIQVWQGDRATIPVRLMKNRDIWGAVWYGTCISAAMAIFVYYLPIWFQAIKNESATQSGIDNLPSLIGMVIFAMIGGGLASVIGYYTPFLLVSSVLAAIGAGLLSTLKVDSSIGYWFGYQVIFSAGVGIGVQNALLVSSVAVAPADMPMAATILTFTQTLASAIFLPVGQSVFQNELLANMLSRLPAADAHSALQSGATGFRDQLTPAQIPLALLAYNEAISRTFYVAVAIASLSIFGPIFMRWLPLKPEDKSEDKADPENVYIPSSDKKSKEDHRVWDVAGTQPPTVARNETAGNICFCFEH</sequence>
<evidence type="ECO:0000256" key="6">
    <source>
        <dbReference type="SAM" id="Phobius"/>
    </source>
</evidence>
<evidence type="ECO:0000313" key="7">
    <source>
        <dbReference type="EMBL" id="KAE8147434.1"/>
    </source>
</evidence>
<evidence type="ECO:0000313" key="8">
    <source>
        <dbReference type="Proteomes" id="UP000325780"/>
    </source>
</evidence>
<feature type="transmembrane region" description="Helical" evidence="6">
    <location>
        <begin position="411"/>
        <end position="430"/>
    </location>
</feature>
<dbReference type="AlphaFoldDB" id="A0A5N6TM72"/>
<proteinExistence type="predicted"/>
<feature type="compositionally biased region" description="Low complexity" evidence="5">
    <location>
        <begin position="1"/>
        <end position="13"/>
    </location>
</feature>
<evidence type="ECO:0000256" key="2">
    <source>
        <dbReference type="ARBA" id="ARBA00022692"/>
    </source>
</evidence>
<feature type="transmembrane region" description="Helical" evidence="6">
    <location>
        <begin position="74"/>
        <end position="92"/>
    </location>
</feature>
<organism evidence="7 8">
    <name type="scientific">Aspergillus avenaceus</name>
    <dbReference type="NCBI Taxonomy" id="36643"/>
    <lineage>
        <taxon>Eukaryota</taxon>
        <taxon>Fungi</taxon>
        <taxon>Dikarya</taxon>
        <taxon>Ascomycota</taxon>
        <taxon>Pezizomycotina</taxon>
        <taxon>Eurotiomycetes</taxon>
        <taxon>Eurotiomycetidae</taxon>
        <taxon>Eurotiales</taxon>
        <taxon>Aspergillaceae</taxon>
        <taxon>Aspergillus</taxon>
        <taxon>Aspergillus subgen. Circumdati</taxon>
    </lineage>
</organism>
<dbReference type="Proteomes" id="UP000325780">
    <property type="component" value="Unassembled WGS sequence"/>
</dbReference>
<feature type="transmembrane region" description="Helical" evidence="6">
    <location>
        <begin position="325"/>
        <end position="344"/>
    </location>
</feature>
<dbReference type="EMBL" id="ML742208">
    <property type="protein sequence ID" value="KAE8147434.1"/>
    <property type="molecule type" value="Genomic_DNA"/>
</dbReference>
<feature type="transmembrane region" description="Helical" evidence="6">
    <location>
        <begin position="351"/>
        <end position="369"/>
    </location>
</feature>
<reference evidence="7 8" key="1">
    <citation type="submission" date="2019-04" db="EMBL/GenBank/DDBJ databases">
        <title>Friends and foes A comparative genomics study of 23 Aspergillus species from section Flavi.</title>
        <authorList>
            <consortium name="DOE Joint Genome Institute"/>
            <person name="Kjaerbolling I."/>
            <person name="Vesth T."/>
            <person name="Frisvad J.C."/>
            <person name="Nybo J.L."/>
            <person name="Theobald S."/>
            <person name="Kildgaard S."/>
            <person name="Isbrandt T."/>
            <person name="Kuo A."/>
            <person name="Sato A."/>
            <person name="Lyhne E.K."/>
            <person name="Kogle M.E."/>
            <person name="Wiebenga A."/>
            <person name="Kun R.S."/>
            <person name="Lubbers R.J."/>
            <person name="Makela M.R."/>
            <person name="Barry K."/>
            <person name="Chovatia M."/>
            <person name="Clum A."/>
            <person name="Daum C."/>
            <person name="Haridas S."/>
            <person name="He G."/>
            <person name="LaButti K."/>
            <person name="Lipzen A."/>
            <person name="Mondo S."/>
            <person name="Riley R."/>
            <person name="Salamov A."/>
            <person name="Simmons B.A."/>
            <person name="Magnuson J.K."/>
            <person name="Henrissat B."/>
            <person name="Mortensen U.H."/>
            <person name="Larsen T.O."/>
            <person name="Devries R.P."/>
            <person name="Grigoriev I.V."/>
            <person name="Machida M."/>
            <person name="Baker S.E."/>
            <person name="Andersen M.R."/>
        </authorList>
    </citation>
    <scope>NUCLEOTIDE SEQUENCE [LARGE SCALE GENOMIC DNA]</scope>
    <source>
        <strain evidence="7 8">IBT 18842</strain>
    </source>
</reference>
<dbReference type="GO" id="GO:0005886">
    <property type="term" value="C:plasma membrane"/>
    <property type="evidence" value="ECO:0007669"/>
    <property type="project" value="TreeGrafter"/>
</dbReference>
<feature type="transmembrane region" description="Helical" evidence="6">
    <location>
        <begin position="36"/>
        <end position="62"/>
    </location>
</feature>
<feature type="transmembrane region" description="Helical" evidence="6">
    <location>
        <begin position="104"/>
        <end position="123"/>
    </location>
</feature>
<feature type="region of interest" description="Disordered" evidence="5">
    <location>
        <begin position="1"/>
        <end position="27"/>
    </location>
</feature>
<evidence type="ECO:0000256" key="3">
    <source>
        <dbReference type="ARBA" id="ARBA00022989"/>
    </source>
</evidence>
<dbReference type="CDD" id="cd17502">
    <property type="entry name" value="MFS_Azr1_MDR_like"/>
    <property type="match status" value="1"/>
</dbReference>